<proteinExistence type="predicted"/>
<organism evidence="2 3">
    <name type="scientific">Apiospora saccharicola</name>
    <dbReference type="NCBI Taxonomy" id="335842"/>
    <lineage>
        <taxon>Eukaryota</taxon>
        <taxon>Fungi</taxon>
        <taxon>Dikarya</taxon>
        <taxon>Ascomycota</taxon>
        <taxon>Pezizomycotina</taxon>
        <taxon>Sordariomycetes</taxon>
        <taxon>Xylariomycetidae</taxon>
        <taxon>Amphisphaeriales</taxon>
        <taxon>Apiosporaceae</taxon>
        <taxon>Apiospora</taxon>
    </lineage>
</organism>
<feature type="transmembrane region" description="Helical" evidence="1">
    <location>
        <begin position="49"/>
        <end position="69"/>
    </location>
</feature>
<dbReference type="Proteomes" id="UP001446871">
    <property type="component" value="Unassembled WGS sequence"/>
</dbReference>
<protein>
    <submittedName>
        <fullName evidence="2">Uncharacterized protein</fullName>
    </submittedName>
</protein>
<dbReference type="PANTHER" id="PTHR42101">
    <property type="entry name" value="CHROMOSOME 16, WHOLE GENOME SHOTGUN SEQUENCE"/>
    <property type="match status" value="1"/>
</dbReference>
<keyword evidence="1" id="KW-1133">Transmembrane helix</keyword>
<keyword evidence="3" id="KW-1185">Reference proteome</keyword>
<evidence type="ECO:0000256" key="1">
    <source>
        <dbReference type="SAM" id="Phobius"/>
    </source>
</evidence>
<keyword evidence="1" id="KW-0812">Transmembrane</keyword>
<comment type="caution">
    <text evidence="2">The sequence shown here is derived from an EMBL/GenBank/DDBJ whole genome shotgun (WGS) entry which is preliminary data.</text>
</comment>
<gene>
    <name evidence="2" type="ORF">PG996_013976</name>
</gene>
<keyword evidence="1" id="KW-0472">Membrane</keyword>
<name>A0ABR1TH41_9PEZI</name>
<accession>A0ABR1TH41</accession>
<evidence type="ECO:0000313" key="3">
    <source>
        <dbReference type="Proteomes" id="UP001446871"/>
    </source>
</evidence>
<dbReference type="PANTHER" id="PTHR42101:SF1">
    <property type="entry name" value="LOW TEMPERATURE REQUIREMENT A"/>
    <property type="match status" value="1"/>
</dbReference>
<dbReference type="EMBL" id="JAQQWM010000009">
    <property type="protein sequence ID" value="KAK8045912.1"/>
    <property type="molecule type" value="Genomic_DNA"/>
</dbReference>
<sequence>MDQPKDHGQAMGLPRLRFFATPSDTGKKENSRSIKFENKEITQPESLRAYLGFLCILWFTWFVVCMFDVRFMTDSIFDRIIRIVQFASMVGFTLVLSRFDPDNQIEVSKAITQNKDSNDINQNKDADNKWNPFRALCLYPDSIFETVLF</sequence>
<reference evidence="2 3" key="1">
    <citation type="submission" date="2023-01" db="EMBL/GenBank/DDBJ databases">
        <title>Analysis of 21 Apiospora genomes using comparative genomics revels a genus with tremendous synthesis potential of carbohydrate active enzymes and secondary metabolites.</title>
        <authorList>
            <person name="Sorensen T."/>
        </authorList>
    </citation>
    <scope>NUCLEOTIDE SEQUENCE [LARGE SCALE GENOMIC DNA]</scope>
    <source>
        <strain evidence="2 3">CBS 83171</strain>
    </source>
</reference>
<evidence type="ECO:0000313" key="2">
    <source>
        <dbReference type="EMBL" id="KAK8045912.1"/>
    </source>
</evidence>